<reference evidence="1" key="1">
    <citation type="submission" date="2014-05" db="EMBL/GenBank/DDBJ databases">
        <authorList>
            <person name="Chronopoulou M."/>
        </authorList>
    </citation>
    <scope>NUCLEOTIDE SEQUENCE</scope>
    <source>
        <tissue evidence="1">Whole organism</tissue>
    </source>
</reference>
<proteinExistence type="predicted"/>
<protein>
    <submittedName>
        <fullName evidence="1">Uncharacterized protein</fullName>
    </submittedName>
</protein>
<sequence>MNIITSVGFRSGPVQRKNSAQFCHKKIGLVRFYHRTYTI</sequence>
<evidence type="ECO:0000313" key="1">
    <source>
        <dbReference type="EMBL" id="CDW46865.1"/>
    </source>
</evidence>
<dbReference type="EMBL" id="HACA01029504">
    <property type="protein sequence ID" value="CDW46865.1"/>
    <property type="molecule type" value="Transcribed_RNA"/>
</dbReference>
<organism evidence="1">
    <name type="scientific">Lepeophtheirus salmonis</name>
    <name type="common">Salmon louse</name>
    <name type="synonym">Caligus salmonis</name>
    <dbReference type="NCBI Taxonomy" id="72036"/>
    <lineage>
        <taxon>Eukaryota</taxon>
        <taxon>Metazoa</taxon>
        <taxon>Ecdysozoa</taxon>
        <taxon>Arthropoda</taxon>
        <taxon>Crustacea</taxon>
        <taxon>Multicrustacea</taxon>
        <taxon>Hexanauplia</taxon>
        <taxon>Copepoda</taxon>
        <taxon>Siphonostomatoida</taxon>
        <taxon>Caligidae</taxon>
        <taxon>Lepeophtheirus</taxon>
    </lineage>
</organism>
<dbReference type="AlphaFoldDB" id="A0A0K2V989"/>
<accession>A0A0K2V989</accession>
<name>A0A0K2V989_LEPSM</name>